<evidence type="ECO:0000256" key="6">
    <source>
        <dbReference type="ARBA" id="ARBA00023004"/>
    </source>
</evidence>
<evidence type="ECO:0000259" key="10">
    <source>
        <dbReference type="PROSITE" id="PS51449"/>
    </source>
</evidence>
<feature type="binding site" evidence="8">
    <location>
        <position position="159"/>
    </location>
    <ligand>
        <name>[4Fe-4S] cluster</name>
        <dbReference type="ChEBI" id="CHEBI:49883"/>
        <label>2</label>
        <note>4Fe-4S-S-AdoMet</note>
    </ligand>
</feature>
<comment type="similarity">
    <text evidence="8">Belongs to the methylthiotransferase family. RimO subfamily.</text>
</comment>
<dbReference type="InterPro" id="IPR006638">
    <property type="entry name" value="Elp3/MiaA/NifB-like_rSAM"/>
</dbReference>
<dbReference type="InterPro" id="IPR013848">
    <property type="entry name" value="Methylthiotransferase_N"/>
</dbReference>
<dbReference type="InterPro" id="IPR005839">
    <property type="entry name" value="Methylthiotransferase"/>
</dbReference>
<dbReference type="FunFam" id="3.80.30.20:FF:000001">
    <property type="entry name" value="tRNA-2-methylthio-N(6)-dimethylallyladenosine synthase 2"/>
    <property type="match status" value="1"/>
</dbReference>
<evidence type="ECO:0000259" key="9">
    <source>
        <dbReference type="PROSITE" id="PS50926"/>
    </source>
</evidence>
<reference evidence="12 13" key="1">
    <citation type="submission" date="2016-11" db="EMBL/GenBank/DDBJ databases">
        <authorList>
            <person name="Jaros S."/>
            <person name="Januszkiewicz K."/>
            <person name="Wedrychowicz H."/>
        </authorList>
    </citation>
    <scope>NUCLEOTIDE SEQUENCE [LARGE SCALE GENOMIC DNA]</scope>
    <source>
        <strain evidence="12 13">DSM 10068</strain>
    </source>
</reference>
<evidence type="ECO:0000256" key="3">
    <source>
        <dbReference type="ARBA" id="ARBA00022679"/>
    </source>
</evidence>
<name>A0A1M5YXC1_9FIRM</name>
<dbReference type="STRING" id="1123282.SAMN02745823_02904"/>
<dbReference type="OrthoDB" id="9805215at2"/>
<sequence>MMNKVGLISLGCAKNLVNSEQMLFLLREAGFEITGETEGADAVVVNTCGFIESAKMEAIETILELGQAKKEGRIRKIVVAGCLSERYKDEMLKELPEIDALVGVGSYGDIVAAVKTALSGKIYTKFALNSLPDPEVERVITTPGAWAYLKIAEGCDNHCAYCVIPDIRGPFRSRPMENILREAEALAARGIKELIIVAQDTTRYGLDLYGERRLPELLRKLCAIEGFKWLRLHYLYPDEIDDSLIDVVAENDKILKYLDIPVQHISNDILKKMCRRGTGRDIRALFKKLRDRIPGLVLRTSLITGLPGEGEKEFEELYAFLQEAKIERAGVFPYSPEEGTPASKMAYPDNDVAVARAEKLMALQSDILERYAQSRVGSVTEVLAEGFDGQSFYGRSCAESPDVDGLIHFTGDSVEPGTFVSVRITGALDGEPIGVQVT</sequence>
<organism evidence="12 13">
    <name type="scientific">Sporobacter termitidis DSM 10068</name>
    <dbReference type="NCBI Taxonomy" id="1123282"/>
    <lineage>
        <taxon>Bacteria</taxon>
        <taxon>Bacillati</taxon>
        <taxon>Bacillota</taxon>
        <taxon>Clostridia</taxon>
        <taxon>Eubacteriales</taxon>
        <taxon>Oscillospiraceae</taxon>
        <taxon>Sporobacter</taxon>
    </lineage>
</organism>
<dbReference type="GO" id="GO:0035600">
    <property type="term" value="P:tRNA methylthiolation"/>
    <property type="evidence" value="ECO:0007669"/>
    <property type="project" value="UniProtKB-ARBA"/>
</dbReference>
<dbReference type="AlphaFoldDB" id="A0A1M5YXC1"/>
<dbReference type="PROSITE" id="PS01278">
    <property type="entry name" value="MTTASE_RADICAL"/>
    <property type="match status" value="1"/>
</dbReference>
<dbReference type="PANTHER" id="PTHR43837">
    <property type="entry name" value="RIBOSOMAL PROTEIN S12 METHYLTHIOTRANSFERASE RIMO"/>
    <property type="match status" value="1"/>
</dbReference>
<dbReference type="Pfam" id="PF04055">
    <property type="entry name" value="Radical_SAM"/>
    <property type="match status" value="1"/>
</dbReference>
<feature type="binding site" evidence="8">
    <location>
        <position position="48"/>
    </location>
    <ligand>
        <name>[4Fe-4S] cluster</name>
        <dbReference type="ChEBI" id="CHEBI:49883"/>
        <label>1</label>
    </ligand>
</feature>
<dbReference type="SMART" id="SM00729">
    <property type="entry name" value="Elp3"/>
    <property type="match status" value="1"/>
</dbReference>
<keyword evidence="6 8" id="KW-0408">Iron</keyword>
<dbReference type="InterPro" id="IPR007197">
    <property type="entry name" value="rSAM"/>
</dbReference>
<dbReference type="InterPro" id="IPR038135">
    <property type="entry name" value="Methylthiotransferase_N_sf"/>
</dbReference>
<comment type="catalytic activity">
    <reaction evidence="8">
        <text>L-aspartate(89)-[ribosomal protein uS12]-hydrogen + (sulfur carrier)-SH + AH2 + 2 S-adenosyl-L-methionine = 3-methylsulfanyl-L-aspartate(89)-[ribosomal protein uS12]-hydrogen + (sulfur carrier)-H + 5'-deoxyadenosine + L-methionine + A + S-adenosyl-L-homocysteine + 2 H(+)</text>
        <dbReference type="Rhea" id="RHEA:37087"/>
        <dbReference type="Rhea" id="RHEA-COMP:10460"/>
        <dbReference type="Rhea" id="RHEA-COMP:10461"/>
        <dbReference type="Rhea" id="RHEA-COMP:14737"/>
        <dbReference type="Rhea" id="RHEA-COMP:14739"/>
        <dbReference type="ChEBI" id="CHEBI:13193"/>
        <dbReference type="ChEBI" id="CHEBI:15378"/>
        <dbReference type="ChEBI" id="CHEBI:17319"/>
        <dbReference type="ChEBI" id="CHEBI:17499"/>
        <dbReference type="ChEBI" id="CHEBI:29917"/>
        <dbReference type="ChEBI" id="CHEBI:29961"/>
        <dbReference type="ChEBI" id="CHEBI:57844"/>
        <dbReference type="ChEBI" id="CHEBI:57856"/>
        <dbReference type="ChEBI" id="CHEBI:59789"/>
        <dbReference type="ChEBI" id="CHEBI:64428"/>
        <dbReference type="ChEBI" id="CHEBI:73599"/>
        <dbReference type="EC" id="2.8.4.4"/>
    </reaction>
</comment>
<keyword evidence="2 8" id="KW-0963">Cytoplasm</keyword>
<keyword evidence="5 8" id="KW-0479">Metal-binding</keyword>
<dbReference type="Proteomes" id="UP000183995">
    <property type="component" value="Unassembled WGS sequence"/>
</dbReference>
<dbReference type="EMBL" id="FQXV01000011">
    <property type="protein sequence ID" value="SHI16223.1"/>
    <property type="molecule type" value="Genomic_DNA"/>
</dbReference>
<dbReference type="CDD" id="cd01335">
    <property type="entry name" value="Radical_SAM"/>
    <property type="match status" value="1"/>
</dbReference>
<dbReference type="Gene3D" id="3.40.50.12160">
    <property type="entry name" value="Methylthiotransferase, N-terminal domain"/>
    <property type="match status" value="1"/>
</dbReference>
<dbReference type="PROSITE" id="PS51449">
    <property type="entry name" value="MTTASE_N"/>
    <property type="match status" value="1"/>
</dbReference>
<dbReference type="HAMAP" id="MF_01865">
    <property type="entry name" value="MTTase_RimO"/>
    <property type="match status" value="1"/>
</dbReference>
<dbReference type="InterPro" id="IPR002792">
    <property type="entry name" value="TRAM_dom"/>
</dbReference>
<proteinExistence type="inferred from homology"/>
<evidence type="ECO:0000313" key="13">
    <source>
        <dbReference type="Proteomes" id="UP000183995"/>
    </source>
</evidence>
<dbReference type="SUPFAM" id="SSF102114">
    <property type="entry name" value="Radical SAM enzymes"/>
    <property type="match status" value="1"/>
</dbReference>
<evidence type="ECO:0000256" key="1">
    <source>
        <dbReference type="ARBA" id="ARBA00022485"/>
    </source>
</evidence>
<dbReference type="GO" id="GO:0035599">
    <property type="term" value="F:aspartic acid methylthiotransferase activity"/>
    <property type="evidence" value="ECO:0007669"/>
    <property type="project" value="TreeGrafter"/>
</dbReference>
<feature type="binding site" evidence="8">
    <location>
        <position position="155"/>
    </location>
    <ligand>
        <name>[4Fe-4S] cluster</name>
        <dbReference type="ChEBI" id="CHEBI:49883"/>
        <label>2</label>
        <note>4Fe-4S-S-AdoMet</note>
    </ligand>
</feature>
<dbReference type="RefSeq" id="WP_073080425.1">
    <property type="nucleotide sequence ID" value="NZ_FQXV01000011.1"/>
</dbReference>
<dbReference type="InterPro" id="IPR058240">
    <property type="entry name" value="rSAM_sf"/>
</dbReference>
<keyword evidence="13" id="KW-1185">Reference proteome</keyword>
<feature type="domain" description="MTTase N-terminal" evidence="10">
    <location>
        <begin position="3"/>
        <end position="119"/>
    </location>
</feature>
<evidence type="ECO:0000256" key="4">
    <source>
        <dbReference type="ARBA" id="ARBA00022691"/>
    </source>
</evidence>
<dbReference type="PROSITE" id="PS50926">
    <property type="entry name" value="TRAM"/>
    <property type="match status" value="1"/>
</dbReference>
<comment type="function">
    <text evidence="8">Catalyzes the methylthiolation of an aspartic acid residue of ribosomal protein uS12.</text>
</comment>
<dbReference type="SFLD" id="SFLDF00274">
    <property type="entry name" value="ribosomal_protein_S12_methylth"/>
    <property type="match status" value="1"/>
</dbReference>
<dbReference type="Pfam" id="PF18693">
    <property type="entry name" value="TRAM_2"/>
    <property type="match status" value="1"/>
</dbReference>
<gene>
    <name evidence="8" type="primary">rimO</name>
    <name evidence="12" type="ORF">SAMN02745823_02904</name>
</gene>
<dbReference type="NCBIfam" id="TIGR00089">
    <property type="entry name" value="MiaB/RimO family radical SAM methylthiotransferase"/>
    <property type="match status" value="1"/>
</dbReference>
<dbReference type="SFLD" id="SFLDG01082">
    <property type="entry name" value="B12-binding_domain_containing"/>
    <property type="match status" value="1"/>
</dbReference>
<feature type="binding site" evidence="8">
    <location>
        <position position="12"/>
    </location>
    <ligand>
        <name>[4Fe-4S] cluster</name>
        <dbReference type="ChEBI" id="CHEBI:49883"/>
        <label>1</label>
    </ligand>
</feature>
<dbReference type="InterPro" id="IPR023404">
    <property type="entry name" value="rSAM_horseshoe"/>
</dbReference>
<dbReference type="InterPro" id="IPR005840">
    <property type="entry name" value="Ribosomal_uS12_MeSTrfase_RimO"/>
</dbReference>
<keyword evidence="3 8" id="KW-0808">Transferase</keyword>
<feature type="domain" description="TRAM" evidence="9">
    <location>
        <begin position="373"/>
        <end position="438"/>
    </location>
</feature>
<dbReference type="Gene3D" id="2.40.50.140">
    <property type="entry name" value="Nucleic acid-binding proteins"/>
    <property type="match status" value="1"/>
</dbReference>
<dbReference type="GO" id="GO:0005840">
    <property type="term" value="C:ribosome"/>
    <property type="evidence" value="ECO:0007669"/>
    <property type="project" value="UniProtKB-KW"/>
</dbReference>
<evidence type="ECO:0000259" key="11">
    <source>
        <dbReference type="PROSITE" id="PS51918"/>
    </source>
</evidence>
<keyword evidence="1 8" id="KW-0004">4Fe-4S</keyword>
<dbReference type="SFLD" id="SFLDS00029">
    <property type="entry name" value="Radical_SAM"/>
    <property type="match status" value="1"/>
</dbReference>
<dbReference type="GO" id="GO:0103039">
    <property type="term" value="F:protein methylthiotransferase activity"/>
    <property type="evidence" value="ECO:0007669"/>
    <property type="project" value="UniProtKB-EC"/>
</dbReference>
<dbReference type="NCBIfam" id="TIGR01125">
    <property type="entry name" value="30S ribosomal protein S12 methylthiotransferase RimO"/>
    <property type="match status" value="1"/>
</dbReference>
<dbReference type="GO" id="GO:0051539">
    <property type="term" value="F:4 iron, 4 sulfur cluster binding"/>
    <property type="evidence" value="ECO:0007669"/>
    <property type="project" value="UniProtKB-UniRule"/>
</dbReference>
<evidence type="ECO:0000256" key="5">
    <source>
        <dbReference type="ARBA" id="ARBA00022723"/>
    </source>
</evidence>
<evidence type="ECO:0000256" key="2">
    <source>
        <dbReference type="ARBA" id="ARBA00022490"/>
    </source>
</evidence>
<evidence type="ECO:0000313" key="12">
    <source>
        <dbReference type="EMBL" id="SHI16223.1"/>
    </source>
</evidence>
<comment type="subcellular location">
    <subcellularLocation>
        <location evidence="8">Cytoplasm</location>
    </subcellularLocation>
</comment>
<dbReference type="Pfam" id="PF00919">
    <property type="entry name" value="UPF0004"/>
    <property type="match status" value="1"/>
</dbReference>
<dbReference type="Gene3D" id="3.80.30.20">
    <property type="entry name" value="tm_1862 like domain"/>
    <property type="match status" value="1"/>
</dbReference>
<keyword evidence="4 8" id="KW-0949">S-adenosyl-L-methionine</keyword>
<dbReference type="EC" id="2.8.4.4" evidence="8"/>
<dbReference type="GO" id="GO:0046872">
    <property type="term" value="F:metal ion binding"/>
    <property type="evidence" value="ECO:0007669"/>
    <property type="project" value="UniProtKB-KW"/>
</dbReference>
<evidence type="ECO:0000256" key="8">
    <source>
        <dbReference type="HAMAP-Rule" id="MF_01865"/>
    </source>
</evidence>
<dbReference type="PROSITE" id="PS51918">
    <property type="entry name" value="RADICAL_SAM"/>
    <property type="match status" value="1"/>
</dbReference>
<dbReference type="GO" id="GO:0005829">
    <property type="term" value="C:cytosol"/>
    <property type="evidence" value="ECO:0007669"/>
    <property type="project" value="TreeGrafter"/>
</dbReference>
<protein>
    <recommendedName>
        <fullName evidence="8">Ribosomal protein uS12 methylthiotransferase RimO</fullName>
        <shortName evidence="8">uS12 MTTase</shortName>
        <shortName evidence="8">uS12 methylthiotransferase</shortName>
        <ecNumber evidence="8">2.8.4.4</ecNumber>
    </recommendedName>
    <alternativeName>
        <fullName evidence="8">Ribosomal protein uS12 (aspartate-C(3))-methylthiotransferase</fullName>
    </alternativeName>
    <alternativeName>
        <fullName evidence="8">Ribosome maturation factor RimO</fullName>
    </alternativeName>
</protein>
<feature type="binding site" evidence="8">
    <location>
        <position position="162"/>
    </location>
    <ligand>
        <name>[4Fe-4S] cluster</name>
        <dbReference type="ChEBI" id="CHEBI:49883"/>
        <label>2</label>
        <note>4Fe-4S-S-AdoMet</note>
    </ligand>
</feature>
<accession>A0A1M5YXC1</accession>
<dbReference type="GO" id="GO:0140101">
    <property type="term" value="F:catalytic activity, acting on a tRNA"/>
    <property type="evidence" value="ECO:0007669"/>
    <property type="project" value="UniProtKB-ARBA"/>
</dbReference>
<keyword evidence="12" id="KW-0687">Ribonucleoprotein</keyword>
<dbReference type="SFLD" id="SFLDG01061">
    <property type="entry name" value="methylthiotransferase"/>
    <property type="match status" value="1"/>
</dbReference>
<feature type="domain" description="Radical SAM core" evidence="11">
    <location>
        <begin position="141"/>
        <end position="370"/>
    </location>
</feature>
<keyword evidence="12" id="KW-0689">Ribosomal protein</keyword>
<feature type="binding site" evidence="8">
    <location>
        <position position="82"/>
    </location>
    <ligand>
        <name>[4Fe-4S] cluster</name>
        <dbReference type="ChEBI" id="CHEBI:49883"/>
        <label>1</label>
    </ligand>
</feature>
<comment type="cofactor">
    <cofactor evidence="8">
        <name>[4Fe-4S] cluster</name>
        <dbReference type="ChEBI" id="CHEBI:49883"/>
    </cofactor>
    <text evidence="8">Binds 2 [4Fe-4S] clusters. One cluster is coordinated with 3 cysteines and an exchangeable S-adenosyl-L-methionine.</text>
</comment>
<evidence type="ECO:0000256" key="7">
    <source>
        <dbReference type="ARBA" id="ARBA00023014"/>
    </source>
</evidence>
<keyword evidence="7 8" id="KW-0411">Iron-sulfur</keyword>
<dbReference type="PANTHER" id="PTHR43837:SF1">
    <property type="entry name" value="RIBOSOMAL PROTEIN US12 METHYLTHIOTRANSFERASE RIMO"/>
    <property type="match status" value="1"/>
</dbReference>
<dbReference type="InterPro" id="IPR020612">
    <property type="entry name" value="Methylthiotransferase_CS"/>
</dbReference>
<dbReference type="InterPro" id="IPR012340">
    <property type="entry name" value="NA-bd_OB-fold"/>
</dbReference>